<evidence type="ECO:0000256" key="1">
    <source>
        <dbReference type="SAM" id="MobiDB-lite"/>
    </source>
</evidence>
<gene>
    <name evidence="2" type="ORF">Scep_018563</name>
</gene>
<reference evidence="2 3" key="1">
    <citation type="submission" date="2024-01" db="EMBL/GenBank/DDBJ databases">
        <title>Genome assemblies of Stephania.</title>
        <authorList>
            <person name="Yang L."/>
        </authorList>
    </citation>
    <scope>NUCLEOTIDE SEQUENCE [LARGE SCALE GENOMIC DNA]</scope>
    <source>
        <strain evidence="2">JXDWG</strain>
        <tissue evidence="2">Leaf</tissue>
    </source>
</reference>
<dbReference type="EMBL" id="JBBNAG010000008">
    <property type="protein sequence ID" value="KAK9111044.1"/>
    <property type="molecule type" value="Genomic_DNA"/>
</dbReference>
<protein>
    <submittedName>
        <fullName evidence="2">Uncharacterized protein</fullName>
    </submittedName>
</protein>
<accession>A0AAP0I9A5</accession>
<evidence type="ECO:0000313" key="3">
    <source>
        <dbReference type="Proteomes" id="UP001419268"/>
    </source>
</evidence>
<organism evidence="2 3">
    <name type="scientific">Stephania cephalantha</name>
    <dbReference type="NCBI Taxonomy" id="152367"/>
    <lineage>
        <taxon>Eukaryota</taxon>
        <taxon>Viridiplantae</taxon>
        <taxon>Streptophyta</taxon>
        <taxon>Embryophyta</taxon>
        <taxon>Tracheophyta</taxon>
        <taxon>Spermatophyta</taxon>
        <taxon>Magnoliopsida</taxon>
        <taxon>Ranunculales</taxon>
        <taxon>Menispermaceae</taxon>
        <taxon>Menispermoideae</taxon>
        <taxon>Cissampelideae</taxon>
        <taxon>Stephania</taxon>
    </lineage>
</organism>
<dbReference type="Proteomes" id="UP001419268">
    <property type="component" value="Unassembled WGS sequence"/>
</dbReference>
<proteinExistence type="predicted"/>
<keyword evidence="3" id="KW-1185">Reference proteome</keyword>
<feature type="region of interest" description="Disordered" evidence="1">
    <location>
        <begin position="32"/>
        <end position="60"/>
    </location>
</feature>
<evidence type="ECO:0000313" key="2">
    <source>
        <dbReference type="EMBL" id="KAK9111044.1"/>
    </source>
</evidence>
<sequence length="60" mass="6717">MEGRKKEGRQTRLNGRELGECVRAAETFVELGKGSLDDDDDDRNGEGLSRLRTTRLVRPG</sequence>
<name>A0AAP0I9A5_9MAGN</name>
<comment type="caution">
    <text evidence="2">The sequence shown here is derived from an EMBL/GenBank/DDBJ whole genome shotgun (WGS) entry which is preliminary data.</text>
</comment>
<dbReference type="AlphaFoldDB" id="A0AAP0I9A5"/>